<comment type="caution">
    <text evidence="1">The sequence shown here is derived from an EMBL/GenBank/DDBJ whole genome shotgun (WGS) entry which is preliminary data.</text>
</comment>
<organism evidence="1 2">
    <name type="scientific">Paraburkholderia azotifigens</name>
    <dbReference type="NCBI Taxonomy" id="2057004"/>
    <lineage>
        <taxon>Bacteria</taxon>
        <taxon>Pseudomonadati</taxon>
        <taxon>Pseudomonadota</taxon>
        <taxon>Betaproteobacteria</taxon>
        <taxon>Burkholderiales</taxon>
        <taxon>Burkholderiaceae</taxon>
        <taxon>Paraburkholderia</taxon>
    </lineage>
</organism>
<protein>
    <submittedName>
        <fullName evidence="1">Uncharacterized protein</fullName>
    </submittedName>
</protein>
<feature type="non-terminal residue" evidence="1">
    <location>
        <position position="1"/>
    </location>
</feature>
<sequence length="81" mass="8944">GMPPAFNLSQDQTLQFKPVTVVRALSNPVAHSKSLTDDSTEPLGSIKPSSISFCVRLDYFRYLSDPKIAVRRHRAPTLIGC</sequence>
<gene>
    <name evidence="1" type="ORF">V4C56_40195</name>
</gene>
<dbReference type="EMBL" id="JAZHGA010000056">
    <property type="protein sequence ID" value="MEM5345831.1"/>
    <property type="molecule type" value="Genomic_DNA"/>
</dbReference>
<evidence type="ECO:0000313" key="2">
    <source>
        <dbReference type="Proteomes" id="UP001481677"/>
    </source>
</evidence>
<evidence type="ECO:0000313" key="1">
    <source>
        <dbReference type="EMBL" id="MEM5345831.1"/>
    </source>
</evidence>
<dbReference type="Proteomes" id="UP001481677">
    <property type="component" value="Unassembled WGS sequence"/>
</dbReference>
<proteinExistence type="predicted"/>
<dbReference type="RefSeq" id="WP_342959697.1">
    <property type="nucleotide sequence ID" value="NZ_JAZHFZ010000057.1"/>
</dbReference>
<name>A0ABU9RFK7_9BURK</name>
<reference evidence="1 2" key="1">
    <citation type="submission" date="2024-01" db="EMBL/GenBank/DDBJ databases">
        <title>The diversity of rhizobia nodulating Mimosa spp. in eleven states of Brazil covering several biomes is determined by host plant, location, and edaphic factors.</title>
        <authorList>
            <person name="Rouws L."/>
            <person name="Barauna A."/>
            <person name="Beukes C."/>
            <person name="De Faria S.M."/>
            <person name="Gross E."/>
            <person name="Dos Reis Junior F.B."/>
            <person name="Simon M."/>
            <person name="Maluk M."/>
            <person name="Odee D.W."/>
            <person name="Kenicer G."/>
            <person name="Young J.P.W."/>
            <person name="Reis V.M."/>
            <person name="Zilli J."/>
            <person name="James E.K."/>
        </authorList>
    </citation>
    <scope>NUCLEOTIDE SEQUENCE [LARGE SCALE GENOMIC DNA]</scope>
    <source>
        <strain evidence="1 2">JPY530</strain>
    </source>
</reference>
<accession>A0ABU9RFK7</accession>
<keyword evidence="2" id="KW-1185">Reference proteome</keyword>